<evidence type="ECO:0000256" key="1">
    <source>
        <dbReference type="SAM" id="MobiDB-lite"/>
    </source>
</evidence>
<feature type="region of interest" description="Disordered" evidence="1">
    <location>
        <begin position="1"/>
        <end position="35"/>
    </location>
</feature>
<keyword evidence="3" id="KW-1185">Reference proteome</keyword>
<sequence length="2079" mass="234073">MEAFQTDPGANDAQHLDRNFSRDSGRDTSSTQALQHHCHACNDLHSSSFAIPSSTSQTGPTLSEARSTSTHPLSPSPPPLTHSPHPINLVKNQSYSNSPHLPSFNHQQPNSPISARLRRTSLERRRQISPKATAEPFRPSAKSLLRSSPKQTSPSNNGSKGHQPPLSPPMNPLKGRPGMFEWLKQNKKKNKQKQTPIRSPTPTSRECQITDRRHTIPRAPPPSLMPQRTVSPAPSIIKRGNVSANRDKTNEKKKAESAKPLSSKRAGSTTNRKATGRLSSQDPVGKREKEKQEKPKPPRVSLLNRVLNPFKTIAEWWSPEKQGRAEDDTPDTTCVTLPDLPSNQTEDVVATPPPLNLLSSNIHRTTPVSSFPTPMRSLSVPPQSTKAKSKQITLHSRTDAKSARPHTLDRDISPLTPLSDLRTSPPRLNANTSSLKRTPLKAEMNKTKIHKKDKEKSIESESDNSQRSTSPNRSEDDVKKVKRTRSHHSQERKDKNDKKSRSKGTSTPPPTDIRTELNTETRVMQECVEEEIGIYLNDSPSPPFPSVEDKINQQPLVRNPREAGLEILRKRANTGTPAPNHLSQHSSFASQRINRTQIQTITKLIQSQRSPHTQELAEHAQIEEKKEWQRQLTLDDFHPKEKTEQLSAPPLSTAFNESRSLDSELQNALNYTFPVQTFNTQFNTNIMFNTPQLNFLNPQCHLPSQQTNYIASNEEGWNAEREAIGWEYSEQTQSEPLISPPTTTQEEVTQEMTNITLPQQDIQEAEPQPTGIRHLNPTTMALDERYEHLHPTFPPLSHMIVLENLFLYTGQREIMLNHSGNIGDLSRKFIPQLTDGEWLEIKFHSEYDADLVKKDTDAIIHDIELAIRHDPGGLEHFPREVREHLLGKSNTTIRQQTKKKAVRKPPPVPPSEPNNDPTPFFDLISGQSSMMVSTPPPTEPDEQTPSFFNLIHQQTDPIITTPPSLEPIEETTHCIDLTPKRLDMTVIAGPSDAFSPNIVTDNQVSFFDILPNPLNVSLSSRIERTLPSLIIQANRTHLPPQESNDDVELKCAKLIRIANQLNWKHFNALRNDLGLGTNENTPRRVNRWSSSKLDQFNRLMATSAGKFFPLIGINLSAGLPQSILSKTLAKLTDDDVDLIMHNSVNQDIFKFKVNTIWKDLVGPDATRIRDSNERSKRQAKHAYTKAREEFDADNRIVTPSENILPLPNFRRTEHPAIPEIHQLIPAVFDPTDGYVRWDEDLTTRFKQSAKVLLRRFFQELADTLYADNFDLDEVNMAAGRISAIPQVLKGEQKREYRPPRPETVIQGKTLTKERKNRIETMVGKGKCSSAMKELSRSEGQTEPPLKEILRQIQSLHNADDNPNLTCPLPQTDSKTNSTKRGEPAEIRNALNSLNSSSAPSMDGLTTELIKRCTTRNPALMSNIEDTVSFCLEKGIIPRAWCVCRICPIQKSNGTYRPIAVQHTFRKLLARLLLERNKGWFRANTSPRQKDGLSLNPNKTEMIVVQNGKLLTEEMDILGSKITPKTEVKLLGSLITSQQESRDRFFKEKMEKVRATLPVLTEINHQSHLHLLRQCLLAKPTYHLNSMLISTHLLEDADRAINDHLISSLGIPREISFLINVPLKEGGLGIPSFVQTAKPALIHTLTQIQPDLLEPNPLPALAGEFGHFQPFTESFSPATWVRGELNDDEGEISKTCKRSQGAVRALLSRGRIEQAVARLTTAQQIRYRVISTSPNQKWKTILPSSRTNKLNNTTIRISLDNLFLQPPLSFRKVEHEHKRRNLNSNSNIILCPLCRCQMREEHAQCCSRTHPIMVKRHNAIKHLIGHVCRGIPTVSVEMEVSMMRDPGESGGINTETVADLSLVVTTTLTTHPFFTKLLGREGDGTMIYEFGIDLVISQDFSSRTPTTLEAIDPKGRARDGEKHKETKYKESKQGNTIIGIGLSDNGHIGPNAQCFFDLLKQLARDSGRPNPIPPFLAAMSATLEHTRAFAEEEYLDLLRRLDEGKEATKEKNDTVVMTADTLRLLTDLSPDSIPESNISIYDVNLSCPPRFLSSLHFFLSDFEIERKQRFSDIIGYNIAF</sequence>
<feature type="compositionally biased region" description="Polar residues" evidence="1">
    <location>
        <begin position="357"/>
        <end position="372"/>
    </location>
</feature>
<feature type="compositionally biased region" description="Polar residues" evidence="1">
    <location>
        <begin position="145"/>
        <end position="160"/>
    </location>
</feature>
<feature type="compositionally biased region" description="Basic and acidic residues" evidence="1">
    <location>
        <begin position="14"/>
        <end position="26"/>
    </location>
</feature>
<feature type="region of interest" description="Disordered" evidence="1">
    <location>
        <begin position="1322"/>
        <end position="1344"/>
    </location>
</feature>
<feature type="compositionally biased region" description="Basic and acidic residues" evidence="1">
    <location>
        <begin position="396"/>
        <end position="412"/>
    </location>
</feature>
<proteinExistence type="predicted"/>
<reference evidence="2 3" key="1">
    <citation type="journal article" date="2022" name="bioRxiv">
        <title>Genomics of Preaxostyla Flagellates Illuminates Evolutionary Transitions and the Path Towards Mitochondrial Loss.</title>
        <authorList>
            <person name="Novak L.V.F."/>
            <person name="Treitli S.C."/>
            <person name="Pyrih J."/>
            <person name="Halakuc P."/>
            <person name="Pipaliya S.V."/>
            <person name="Vacek V."/>
            <person name="Brzon O."/>
            <person name="Soukal P."/>
            <person name="Eme L."/>
            <person name="Dacks J.B."/>
            <person name="Karnkowska A."/>
            <person name="Elias M."/>
            <person name="Hampl V."/>
        </authorList>
    </citation>
    <scope>NUCLEOTIDE SEQUENCE [LARGE SCALE GENOMIC DNA]</scope>
    <source>
        <strain evidence="2">NAU3</strain>
        <tissue evidence="2">Gut</tissue>
    </source>
</reference>
<protein>
    <submittedName>
        <fullName evidence="2">Uncharacterized protein</fullName>
    </submittedName>
</protein>
<feature type="compositionally biased region" description="Polar residues" evidence="1">
    <location>
        <begin position="90"/>
        <end position="113"/>
    </location>
</feature>
<dbReference type="Proteomes" id="UP001281761">
    <property type="component" value="Unassembled WGS sequence"/>
</dbReference>
<feature type="compositionally biased region" description="Basic and acidic residues" evidence="1">
    <location>
        <begin position="284"/>
        <end position="296"/>
    </location>
</feature>
<feature type="compositionally biased region" description="Polar residues" evidence="1">
    <location>
        <begin position="1359"/>
        <end position="1378"/>
    </location>
</feature>
<name>A0ABQ9XE82_9EUKA</name>
<feature type="region of interest" description="Disordered" evidence="1">
    <location>
        <begin position="353"/>
        <end position="519"/>
    </location>
</feature>
<feature type="compositionally biased region" description="Basic and acidic residues" evidence="1">
    <location>
        <begin position="488"/>
        <end position="499"/>
    </location>
</feature>
<feature type="compositionally biased region" description="Polar residues" evidence="1">
    <location>
        <begin position="51"/>
        <end position="66"/>
    </location>
</feature>
<feature type="compositionally biased region" description="Polar residues" evidence="1">
    <location>
        <begin position="265"/>
        <end position="282"/>
    </location>
</feature>
<feature type="region of interest" description="Disordered" evidence="1">
    <location>
        <begin position="51"/>
        <end position="305"/>
    </location>
</feature>
<accession>A0ABQ9XE82</accession>
<organism evidence="2 3">
    <name type="scientific">Blattamonas nauphoetae</name>
    <dbReference type="NCBI Taxonomy" id="2049346"/>
    <lineage>
        <taxon>Eukaryota</taxon>
        <taxon>Metamonada</taxon>
        <taxon>Preaxostyla</taxon>
        <taxon>Oxymonadida</taxon>
        <taxon>Blattamonas</taxon>
    </lineage>
</organism>
<feature type="region of interest" description="Disordered" evidence="1">
    <location>
        <begin position="1359"/>
        <end position="1382"/>
    </location>
</feature>
<evidence type="ECO:0000313" key="3">
    <source>
        <dbReference type="Proteomes" id="UP001281761"/>
    </source>
</evidence>
<feature type="compositionally biased region" description="Basic and acidic residues" evidence="1">
    <location>
        <begin position="245"/>
        <end position="257"/>
    </location>
</feature>
<feature type="compositionally biased region" description="Polar residues" evidence="1">
    <location>
        <begin position="195"/>
        <end position="207"/>
    </location>
</feature>
<evidence type="ECO:0000313" key="2">
    <source>
        <dbReference type="EMBL" id="KAK2950781.1"/>
    </source>
</evidence>
<gene>
    <name evidence="2" type="ORF">BLNAU_14310</name>
</gene>
<feature type="region of interest" description="Disordered" evidence="1">
    <location>
        <begin position="889"/>
        <end position="917"/>
    </location>
</feature>
<dbReference type="EMBL" id="JARBJD010000130">
    <property type="protein sequence ID" value="KAK2950781.1"/>
    <property type="molecule type" value="Genomic_DNA"/>
</dbReference>
<comment type="caution">
    <text evidence="2">The sequence shown here is derived from an EMBL/GenBank/DDBJ whole genome shotgun (WGS) entry which is preliminary data.</text>
</comment>
<feature type="compositionally biased region" description="Polar residues" evidence="1">
    <location>
        <begin position="380"/>
        <end position="395"/>
    </location>
</feature>